<comment type="catalytic activity">
    <reaction evidence="18">
        <text>a 1,2-diacyl-sn-glycero-3-phospho-(1D-myo-inositol) + H2O = 1D-myo-inositol 1-phosphate + a 1,2-diacyl-sn-glycerol + H(+)</text>
        <dbReference type="Rhea" id="RHEA:43484"/>
        <dbReference type="ChEBI" id="CHEBI:15377"/>
        <dbReference type="ChEBI" id="CHEBI:15378"/>
        <dbReference type="ChEBI" id="CHEBI:17815"/>
        <dbReference type="ChEBI" id="CHEBI:57880"/>
        <dbReference type="ChEBI" id="CHEBI:58433"/>
    </reaction>
    <physiologicalReaction direction="left-to-right" evidence="18">
        <dbReference type="Rhea" id="RHEA:43485"/>
    </physiologicalReaction>
</comment>
<dbReference type="SMART" id="SM00149">
    <property type="entry name" value="PLCYc"/>
    <property type="match status" value="1"/>
</dbReference>
<dbReference type="PROSITE" id="PS50222">
    <property type="entry name" value="EF_HAND_2"/>
    <property type="match status" value="1"/>
</dbReference>
<evidence type="ECO:0000256" key="4">
    <source>
        <dbReference type="ARBA" id="ARBA00022443"/>
    </source>
</evidence>
<dbReference type="RefSeq" id="XP_053746218.1">
    <property type="nucleotide sequence ID" value="XM_053890243.1"/>
</dbReference>
<dbReference type="Gene3D" id="3.30.505.10">
    <property type="entry name" value="SH2 domain"/>
    <property type="match status" value="2"/>
</dbReference>
<evidence type="ECO:0000256" key="3">
    <source>
        <dbReference type="ARBA" id="ARBA00004510"/>
    </source>
</evidence>
<feature type="domain" description="C2" evidence="28">
    <location>
        <begin position="1071"/>
        <end position="1194"/>
    </location>
</feature>
<dbReference type="GO" id="GO:0005509">
    <property type="term" value="F:calcium ion binding"/>
    <property type="evidence" value="ECO:0007669"/>
    <property type="project" value="InterPro"/>
</dbReference>
<keyword evidence="13 22" id="KW-0727">SH2 domain</keyword>
<dbReference type="Pfam" id="PF00018">
    <property type="entry name" value="SH3_1"/>
    <property type="match status" value="1"/>
</dbReference>
<dbReference type="PROSITE" id="PS50004">
    <property type="entry name" value="C2"/>
    <property type="match status" value="1"/>
</dbReference>
<dbReference type="InterPro" id="IPR036860">
    <property type="entry name" value="SH2_dom_sf"/>
</dbReference>
<gene>
    <name evidence="32" type="primary">PLCG1</name>
</gene>
<dbReference type="InterPro" id="IPR036028">
    <property type="entry name" value="SH3-like_dom_sf"/>
</dbReference>
<keyword evidence="6" id="KW-0479">Metal-binding</keyword>
<dbReference type="SUPFAM" id="SSF47473">
    <property type="entry name" value="EF-hand"/>
    <property type="match status" value="1"/>
</dbReference>
<comment type="function">
    <text evidence="19">Mediates the production of the second messenger molecules diacylglycerol (DAG) and inositol 1,4,5-trisphosphate (IP3). Plays an important role in the regulation of intracellular signaling cascades. Becomes activated in response to ligand-mediated activation of receptor-type tyrosine kinases, such as PDGFRA, PDGFRB, EGFR, FGFR1, FGFR2, FGFR3 and FGFR4. Plays a role in actin reorganization and cell migration. Guanine nucleotide exchange factor that binds the GTPase DNM1 and catalyzes the dissociation of GDP, allowing a GTP molecule to bind in its place, therefore enhancing DNM1-dependent endocytosis.</text>
</comment>
<evidence type="ECO:0000256" key="17">
    <source>
        <dbReference type="ARBA" id="ARBA00023674"/>
    </source>
</evidence>
<dbReference type="GO" id="GO:0048015">
    <property type="term" value="P:phosphatidylinositol-mediated signaling"/>
    <property type="evidence" value="ECO:0007669"/>
    <property type="project" value="TreeGrafter"/>
</dbReference>
<dbReference type="SMART" id="SM00326">
    <property type="entry name" value="SH3"/>
    <property type="match status" value="1"/>
</dbReference>
<keyword evidence="8 20" id="KW-0378">Hydrolase</keyword>
<dbReference type="PROSITE" id="PS50007">
    <property type="entry name" value="PIPLC_X_DOMAIN"/>
    <property type="match status" value="1"/>
</dbReference>
<evidence type="ECO:0000259" key="26">
    <source>
        <dbReference type="PROSITE" id="PS50002"/>
    </source>
</evidence>
<dbReference type="FunFam" id="2.30.29.30:FF:000155">
    <property type="entry name" value="1-phosphatidylinositol 4,5-bisphosphate phosphodiesterase gamma"/>
    <property type="match status" value="1"/>
</dbReference>
<dbReference type="GO" id="GO:0030027">
    <property type="term" value="C:lamellipodium"/>
    <property type="evidence" value="ECO:0007669"/>
    <property type="project" value="UniProtKB-SubCell"/>
</dbReference>
<evidence type="ECO:0000256" key="20">
    <source>
        <dbReference type="PIRNR" id="PIRNR000952"/>
    </source>
</evidence>
<evidence type="ECO:0000256" key="11">
    <source>
        <dbReference type="ARBA" id="ARBA00022963"/>
    </source>
</evidence>
<evidence type="ECO:0000259" key="25">
    <source>
        <dbReference type="PROSITE" id="PS50001"/>
    </source>
</evidence>
<feature type="modified residue" description="Phosphoserine" evidence="21">
    <location>
        <position position="1222"/>
    </location>
</feature>
<feature type="modified residue" description="Phosphoserine" evidence="21">
    <location>
        <position position="1249"/>
    </location>
</feature>
<evidence type="ECO:0000256" key="13">
    <source>
        <dbReference type="ARBA" id="ARBA00022999"/>
    </source>
</evidence>
<dbReference type="PROSITE" id="PS50008">
    <property type="entry name" value="PIPLC_Y_DOMAIN"/>
    <property type="match status" value="1"/>
</dbReference>
<dbReference type="PROSITE" id="PS00018">
    <property type="entry name" value="EF_HAND_1"/>
    <property type="match status" value="1"/>
</dbReference>
<evidence type="ECO:0000256" key="1">
    <source>
        <dbReference type="ARBA" id="ARBA00001913"/>
    </source>
</evidence>
<feature type="region of interest" description="Disordered" evidence="24">
    <location>
        <begin position="1223"/>
        <end position="1242"/>
    </location>
</feature>
<keyword evidence="10" id="KW-0832">Ubl conjugation</keyword>
<evidence type="ECO:0000259" key="29">
    <source>
        <dbReference type="PROSITE" id="PS50008"/>
    </source>
</evidence>
<dbReference type="InterPro" id="IPR000909">
    <property type="entry name" value="PLipase_C_PInositol-sp_X_dom"/>
</dbReference>
<feature type="domain" description="PH" evidence="27">
    <location>
        <begin position="895"/>
        <end position="931"/>
    </location>
</feature>
<dbReference type="InterPro" id="IPR035724">
    <property type="entry name" value="PLCgamma1_SH3"/>
</dbReference>
<dbReference type="InterPro" id="IPR017946">
    <property type="entry name" value="PLC-like_Pdiesterase_TIM-brl"/>
</dbReference>
<feature type="domain" description="EF-hand" evidence="30">
    <location>
        <begin position="152"/>
        <end position="187"/>
    </location>
</feature>
<keyword evidence="15 20" id="KW-0807">Transducer</keyword>
<evidence type="ECO:0000256" key="10">
    <source>
        <dbReference type="ARBA" id="ARBA00022843"/>
    </source>
</evidence>
<keyword evidence="11 20" id="KW-0442">Lipid degradation</keyword>
<dbReference type="GO" id="GO:0009395">
    <property type="term" value="P:phospholipid catabolic process"/>
    <property type="evidence" value="ECO:0007669"/>
    <property type="project" value="UniProtKB-UniRule"/>
</dbReference>
<dbReference type="GO" id="GO:0004435">
    <property type="term" value="F:phosphatidylinositol-4,5-bisphosphate phospholipase C activity"/>
    <property type="evidence" value="ECO:0007669"/>
    <property type="project" value="UniProtKB-UniRule"/>
</dbReference>
<dbReference type="InterPro" id="IPR001849">
    <property type="entry name" value="PH_domain"/>
</dbReference>
<reference evidence="32" key="1">
    <citation type="submission" date="2025-08" db="UniProtKB">
        <authorList>
            <consortium name="RefSeq"/>
        </authorList>
    </citation>
    <scope>IDENTIFICATION</scope>
    <source>
        <tissue evidence="32">Whole blood</tissue>
    </source>
</reference>
<protein>
    <recommendedName>
        <fullName evidence="20">1-phosphatidylinositol 4,5-bisphosphate phosphodiesterase gamma</fullName>
        <ecNumber evidence="20">3.1.4.11</ecNumber>
    </recommendedName>
</protein>
<dbReference type="InterPro" id="IPR035023">
    <property type="entry name" value="PLC-gamma_C-SH2"/>
</dbReference>
<dbReference type="Gene3D" id="2.30.30.40">
    <property type="entry name" value="SH3 Domains"/>
    <property type="match status" value="1"/>
</dbReference>
<feature type="domain" description="PI-PLC Y-box" evidence="29">
    <location>
        <begin position="953"/>
        <end position="1070"/>
    </location>
</feature>
<dbReference type="PRINTS" id="PR00390">
    <property type="entry name" value="PHPHLIPASEC"/>
</dbReference>
<dbReference type="InterPro" id="IPR057061">
    <property type="entry name" value="PLCG_EF-hand_2"/>
</dbReference>
<dbReference type="SMART" id="SM00148">
    <property type="entry name" value="PLCXc"/>
    <property type="match status" value="1"/>
</dbReference>
<dbReference type="InterPro" id="IPR001452">
    <property type="entry name" value="SH3_domain"/>
</dbReference>
<dbReference type="InterPro" id="IPR002048">
    <property type="entry name" value="EF_hand_dom"/>
</dbReference>
<dbReference type="Gene3D" id="3.20.20.190">
    <property type="entry name" value="Phosphatidylinositol (PI) phosphodiesterase"/>
    <property type="match status" value="2"/>
</dbReference>
<dbReference type="Pfam" id="PF23583">
    <property type="entry name" value="EF_HAND_2_PLCG"/>
    <property type="match status" value="1"/>
</dbReference>
<dbReference type="Proteomes" id="UP001165780">
    <property type="component" value="Unplaced"/>
</dbReference>
<keyword evidence="4 23" id="KW-0728">SH3 domain</keyword>
<keyword evidence="5" id="KW-0597">Phosphoprotein</keyword>
<comment type="subcellular location">
    <subcellularLocation>
        <location evidence="3">Cell projection</location>
        <location evidence="3">Lamellipodium</location>
    </subcellularLocation>
    <subcellularLocation>
        <location evidence="2">Cell projection</location>
        <location evidence="2">Ruffle</location>
    </subcellularLocation>
</comment>
<dbReference type="FunFam" id="3.30.505.10:FF:000009">
    <property type="entry name" value="1-phosphatidylinositol 4,5-bisphosphate phosphodiesterase gamma"/>
    <property type="match status" value="1"/>
</dbReference>
<dbReference type="GO" id="GO:0005737">
    <property type="term" value="C:cytoplasm"/>
    <property type="evidence" value="ECO:0007669"/>
    <property type="project" value="UniProtKB-ARBA"/>
</dbReference>
<dbReference type="PANTHER" id="PTHR10336:SF173">
    <property type="entry name" value="1-PHOSPHATIDYLINOSITOL 4,5-BISPHOSPHATE PHOSPHODIESTERASE GAMMA-1"/>
    <property type="match status" value="1"/>
</dbReference>
<dbReference type="Gene3D" id="2.30.29.30">
    <property type="entry name" value="Pleckstrin-homology domain (PH domain)/Phosphotyrosine-binding domain (PTB)"/>
    <property type="match status" value="1"/>
</dbReference>
<dbReference type="Gene3D" id="2.60.40.150">
    <property type="entry name" value="C2 domain"/>
    <property type="match status" value="1"/>
</dbReference>
<dbReference type="GeneID" id="109272437"/>
<dbReference type="SMART" id="SM00233">
    <property type="entry name" value="PH"/>
    <property type="match status" value="3"/>
</dbReference>
<evidence type="ECO:0000256" key="9">
    <source>
        <dbReference type="ARBA" id="ARBA00022837"/>
    </source>
</evidence>
<dbReference type="Pfam" id="PF00387">
    <property type="entry name" value="PI-PLC-Y"/>
    <property type="match status" value="1"/>
</dbReference>
<dbReference type="GO" id="GO:0032587">
    <property type="term" value="C:ruffle membrane"/>
    <property type="evidence" value="ECO:0007669"/>
    <property type="project" value="TreeGrafter"/>
</dbReference>
<dbReference type="InterPro" id="IPR011992">
    <property type="entry name" value="EF-hand-dom_pair"/>
</dbReference>
<dbReference type="PIRSF" id="PIRSF000952">
    <property type="entry name" value="PLC-gamma"/>
    <property type="match status" value="1"/>
</dbReference>
<sequence length="1291" mass="148365">MAGAASPCANGCGPGAPSDAEVLHLCRSLEVGTVMTLFYSKKSQRPERKTFQVKLETRQITWSRGADKIEGAIDIREIKEIRPGKTSRDFDRYQEDPAFRTDQSHCFVILYGMEFRLKTLSLQATSEDEVNMWIKGLTWLMEDTLQAATPLQIERWLRKQFYSVDRNREDRISAKDLKNMLSQVNYRVPNMRFLRERLTDLEQRSSDITYGQFAQLYRSLMYSAQKTMDLPFLEASALRAVERPELCRVSLPEFQQFLLEYQGELWAVDRLQVQEFMLSFLRDPLREIEEPYFFLDEFVTFLFSKENSVWNSQLDAVCPETMNNPLSHYWISSSHNTYLTGDQFSSESSLEAYARCLRMGCRCIELDCWDGPDGMPVIYHGHTLTTKIKFSDVLHTIKEHAFVASEYPVILSIEDHCSIAQQRNMAQYFKKVLGDTLLTKPVDIAADGLPSPNQLKRKILIKHKKLAEGSAYEEVPTSVMYSENDISNSIKNGILYLEDPVNHEWYPHYFVLTSSKIYYSEETSSDQGNEDEEEPKEASGSTELHSSEKWFHGKLGAGRDGRHIAERLLTEYCIETGAPDGSFLVRESETFVGDYTLSFWRNGKVQHCRIHSRQDAGAPKFFLTDNLVFDSLYDLITHYQQVPLRCNEFEMRLSEPVPQTNAHESKEWYHASLTRAQAEHMLMRVPRDGAFLVRKRNEPNSYAISFRAEGKIKHCRVQQEGQTVVLGNSEFDSLVDLISYYEKHPLYRKMKLRYPINEEALEKIGTAEPDYGALYEGRNPGFYVEANPMPTFKCAVKALFDYKAQREDELTFTKSAIIQNVEKQEGGWWRGDYGGKKQLWFPSNYVEEMVSPAALEPEREHLDENSPLGDLLRGVLDVPACQIAIRPEGKNNRLFVFSISMASVAHWSLDVAADSQEELQDWVKKIREVAQTADARLTEGKMMERRKKIALELSELVVYCRPVPFDEEKIGTERACYRDMSSFPETKAEKYVNKAKGKKFLQYNRLQLSRIYPKGQRLDSSNYDPLPMWICGSQLVALNFQTPDKPMQMNQALFMAGGHCGYVLQPGTMRDEAFDPFDKSSLRGLEPYAICIEVLGARHLPKNGRGIVCPFVEIEVAGAEYDSIKQKTEFVVDNGLNPVWPAKPFHFQISNPEFAFLRFVVYEEDMFSDQNFLAQATFPVKGLKAGYRAVPLKNNYSEDLELASLLIKIEVFPAKQENGDVSPFSSMSLRERGSDASGQLFHGRGREGSFEARYQQPFEDFRISQEHLADHFDSRERRAPRRTRVNGDNRL</sequence>
<dbReference type="SUPFAM" id="SSF51695">
    <property type="entry name" value="PLC-like phosphodiesterases"/>
    <property type="match status" value="1"/>
</dbReference>
<dbReference type="PROSITE" id="PS50003">
    <property type="entry name" value="PH_DOMAIN"/>
    <property type="match status" value="2"/>
</dbReference>
<dbReference type="Pfam" id="PF00388">
    <property type="entry name" value="PI-PLC-X"/>
    <property type="match status" value="1"/>
</dbReference>
<dbReference type="CDD" id="cd13234">
    <property type="entry name" value="PHsplit_PLC_gamma"/>
    <property type="match status" value="1"/>
</dbReference>
<dbReference type="InterPro" id="IPR000008">
    <property type="entry name" value="C2_dom"/>
</dbReference>
<evidence type="ECO:0000256" key="23">
    <source>
        <dbReference type="PROSITE-ProRule" id="PRU00192"/>
    </source>
</evidence>
<evidence type="ECO:0000259" key="30">
    <source>
        <dbReference type="PROSITE" id="PS50222"/>
    </source>
</evidence>
<dbReference type="FunFam" id="2.30.30.40:FF:000051">
    <property type="entry name" value="1-phosphatidylinositol 4,5-bisphosphate phosphodiesterase gamma"/>
    <property type="match status" value="1"/>
</dbReference>
<dbReference type="Pfam" id="PF00017">
    <property type="entry name" value="SH2"/>
    <property type="match status" value="2"/>
</dbReference>
<dbReference type="CDD" id="cd08592">
    <property type="entry name" value="PI-PLCc_gamma"/>
    <property type="match status" value="1"/>
</dbReference>
<dbReference type="PROSITE" id="PS50002">
    <property type="entry name" value="SH3"/>
    <property type="match status" value="1"/>
</dbReference>
<dbReference type="EC" id="3.1.4.11" evidence="20"/>
<evidence type="ECO:0000256" key="22">
    <source>
        <dbReference type="PROSITE-ProRule" id="PRU00191"/>
    </source>
</evidence>
<dbReference type="InterPro" id="IPR001192">
    <property type="entry name" value="PI-PLC_fam"/>
</dbReference>
<dbReference type="InterPro" id="IPR035024">
    <property type="entry name" value="PLC-gamma_N-SH2"/>
</dbReference>
<dbReference type="PROSITE" id="PS50001">
    <property type="entry name" value="SH2"/>
    <property type="match status" value="2"/>
</dbReference>
<dbReference type="InterPro" id="IPR011993">
    <property type="entry name" value="PH-like_dom_sf"/>
</dbReference>
<dbReference type="CDD" id="cd10341">
    <property type="entry name" value="SH2_N-SH2_PLC_gamma_like"/>
    <property type="match status" value="1"/>
</dbReference>
<feature type="region of interest" description="Disordered" evidence="24">
    <location>
        <begin position="1272"/>
        <end position="1291"/>
    </location>
</feature>
<dbReference type="Pfam" id="PF23329">
    <property type="entry name" value="EF_HAND_1_PLCG"/>
    <property type="match status" value="1"/>
</dbReference>
<dbReference type="CDD" id="cd16214">
    <property type="entry name" value="EFh_PI-PLCgamma1"/>
    <property type="match status" value="1"/>
</dbReference>
<dbReference type="FunFam" id="3.20.20.190:FF:000007">
    <property type="entry name" value="1-phosphatidylinositol 4,5-bisphosphate phosphodiesterase gamma"/>
    <property type="match status" value="1"/>
</dbReference>
<name>A0A9W2UID5_PANPR</name>
<dbReference type="InterPro" id="IPR035892">
    <property type="entry name" value="C2_domain_sf"/>
</dbReference>
<dbReference type="FunFam" id="3.20.20.190:FF:000004">
    <property type="entry name" value="1-phosphatidylinositol 4,5-bisphosphate phosphodiesterase gamma"/>
    <property type="match status" value="1"/>
</dbReference>
<dbReference type="FunFam" id="2.60.40.150:FF:000067">
    <property type="entry name" value="1-phosphatidylinositol 4,5-bisphosphate phosphodiesterase gamma"/>
    <property type="match status" value="1"/>
</dbReference>
<dbReference type="InterPro" id="IPR018247">
    <property type="entry name" value="EF_Hand_1_Ca_BS"/>
</dbReference>
<dbReference type="InterPro" id="IPR056586">
    <property type="entry name" value="EF-hand_PLCG1"/>
</dbReference>
<keyword evidence="14 20" id="KW-0443">Lipid metabolism</keyword>
<dbReference type="SUPFAM" id="SSF50729">
    <property type="entry name" value="PH domain-like"/>
    <property type="match status" value="1"/>
</dbReference>
<keyword evidence="16" id="KW-0966">Cell projection</keyword>
<dbReference type="PRINTS" id="PR00452">
    <property type="entry name" value="SH3DOMAIN"/>
</dbReference>
<evidence type="ECO:0000256" key="19">
    <source>
        <dbReference type="ARBA" id="ARBA00053042"/>
    </source>
</evidence>
<dbReference type="FunFam" id="3.30.505.10:FF:000011">
    <property type="entry name" value="1-phosphatidylinositol 4,5-bisphosphate phosphodiesterase gamma"/>
    <property type="match status" value="1"/>
</dbReference>
<dbReference type="InterPro" id="IPR016279">
    <property type="entry name" value="PLC-gamma"/>
</dbReference>
<dbReference type="GO" id="GO:0046488">
    <property type="term" value="P:phosphatidylinositol metabolic process"/>
    <property type="evidence" value="ECO:0007669"/>
    <property type="project" value="TreeGrafter"/>
</dbReference>
<evidence type="ECO:0000259" key="28">
    <source>
        <dbReference type="PROSITE" id="PS50004"/>
    </source>
</evidence>
<accession>A0A9W2UID5</accession>
<dbReference type="InterPro" id="IPR000980">
    <property type="entry name" value="SH2"/>
</dbReference>
<dbReference type="SMART" id="SM00252">
    <property type="entry name" value="SH2"/>
    <property type="match status" value="2"/>
</dbReference>
<feature type="domain" description="SH3" evidence="26">
    <location>
        <begin position="791"/>
        <end position="851"/>
    </location>
</feature>
<dbReference type="CDD" id="cd09932">
    <property type="entry name" value="SH2_C-SH2_PLC_gamma_like"/>
    <property type="match status" value="1"/>
</dbReference>
<dbReference type="GO" id="GO:0010634">
    <property type="term" value="P:positive regulation of epithelial cell migration"/>
    <property type="evidence" value="ECO:0007669"/>
    <property type="project" value="TreeGrafter"/>
</dbReference>
<dbReference type="PANTHER" id="PTHR10336">
    <property type="entry name" value="PHOSPHOINOSITIDE-SPECIFIC PHOSPHOLIPASE C FAMILY PROTEIN"/>
    <property type="match status" value="1"/>
</dbReference>
<evidence type="ECO:0000256" key="6">
    <source>
        <dbReference type="ARBA" id="ARBA00022723"/>
    </source>
</evidence>
<dbReference type="Pfam" id="PF00168">
    <property type="entry name" value="C2"/>
    <property type="match status" value="1"/>
</dbReference>
<organism evidence="31 32">
    <name type="scientific">Panthera pardus</name>
    <name type="common">Leopard</name>
    <name type="synonym">Felis pardus</name>
    <dbReference type="NCBI Taxonomy" id="9691"/>
    <lineage>
        <taxon>Eukaryota</taxon>
        <taxon>Metazoa</taxon>
        <taxon>Chordata</taxon>
        <taxon>Craniata</taxon>
        <taxon>Vertebrata</taxon>
        <taxon>Euteleostomi</taxon>
        <taxon>Mammalia</taxon>
        <taxon>Eutheria</taxon>
        <taxon>Laurasiatheria</taxon>
        <taxon>Carnivora</taxon>
        <taxon>Feliformia</taxon>
        <taxon>Felidae</taxon>
        <taxon>Pantherinae</taxon>
        <taxon>Panthera</taxon>
    </lineage>
</organism>
<keyword evidence="12" id="KW-0007">Acetylation</keyword>
<evidence type="ECO:0000256" key="18">
    <source>
        <dbReference type="ARBA" id="ARBA00023726"/>
    </source>
</evidence>
<comment type="catalytic activity">
    <reaction evidence="17">
        <text>a 1,2-diacyl-sn-glycero-3-phospho-(1D-myo-inositol-4,5-bisphosphate) + H2O = 1D-myo-inositol 1,4,5-trisphosphate + a 1,2-diacyl-sn-glycerol + H(+)</text>
        <dbReference type="Rhea" id="RHEA:33179"/>
        <dbReference type="ChEBI" id="CHEBI:15377"/>
        <dbReference type="ChEBI" id="CHEBI:15378"/>
        <dbReference type="ChEBI" id="CHEBI:17815"/>
        <dbReference type="ChEBI" id="CHEBI:58456"/>
        <dbReference type="ChEBI" id="CHEBI:203600"/>
        <dbReference type="EC" id="3.1.4.11"/>
    </reaction>
    <physiologicalReaction direction="left-to-right" evidence="17">
        <dbReference type="Rhea" id="RHEA:33180"/>
    </physiologicalReaction>
</comment>
<dbReference type="SUPFAM" id="SSF50044">
    <property type="entry name" value="SH3-domain"/>
    <property type="match status" value="1"/>
</dbReference>
<feature type="domain" description="SH2" evidence="25">
    <location>
        <begin position="668"/>
        <end position="756"/>
    </location>
</feature>
<dbReference type="SMART" id="SM00239">
    <property type="entry name" value="C2"/>
    <property type="match status" value="1"/>
</dbReference>
<evidence type="ECO:0000259" key="27">
    <source>
        <dbReference type="PROSITE" id="PS50003"/>
    </source>
</evidence>
<evidence type="ECO:0000256" key="5">
    <source>
        <dbReference type="ARBA" id="ARBA00022553"/>
    </source>
</evidence>
<dbReference type="SUPFAM" id="SSF55550">
    <property type="entry name" value="SH2 domain"/>
    <property type="match status" value="2"/>
</dbReference>
<dbReference type="CTD" id="5335"/>
<evidence type="ECO:0000256" key="12">
    <source>
        <dbReference type="ARBA" id="ARBA00022990"/>
    </source>
</evidence>
<evidence type="ECO:0000256" key="8">
    <source>
        <dbReference type="ARBA" id="ARBA00022801"/>
    </source>
</evidence>
<dbReference type="CDD" id="cd11970">
    <property type="entry name" value="SH3_PLCgamma1"/>
    <property type="match status" value="1"/>
</dbReference>
<dbReference type="Pfam" id="PF00169">
    <property type="entry name" value="PH"/>
    <property type="match status" value="1"/>
</dbReference>
<evidence type="ECO:0000256" key="14">
    <source>
        <dbReference type="ARBA" id="ARBA00023098"/>
    </source>
</evidence>
<comment type="cofactor">
    <cofactor evidence="1">
        <name>Ca(2+)</name>
        <dbReference type="ChEBI" id="CHEBI:29108"/>
    </cofactor>
</comment>
<keyword evidence="31" id="KW-1185">Reference proteome</keyword>
<keyword evidence="7" id="KW-0677">Repeat</keyword>
<dbReference type="GO" id="GO:0051209">
    <property type="term" value="P:release of sequestered calcium ion into cytosol"/>
    <property type="evidence" value="ECO:0007669"/>
    <property type="project" value="TreeGrafter"/>
</dbReference>
<keyword evidence="9" id="KW-0106">Calcium</keyword>
<dbReference type="SUPFAM" id="SSF49562">
    <property type="entry name" value="C2 domain (Calcium/lipid-binding domain, CaLB)"/>
    <property type="match status" value="1"/>
</dbReference>
<proteinExistence type="predicted"/>
<feature type="domain" description="SH2" evidence="25">
    <location>
        <begin position="550"/>
        <end position="657"/>
    </location>
</feature>
<evidence type="ECO:0000313" key="31">
    <source>
        <dbReference type="Proteomes" id="UP001165780"/>
    </source>
</evidence>
<dbReference type="CDD" id="cd00275">
    <property type="entry name" value="C2_PLC_like"/>
    <property type="match status" value="1"/>
</dbReference>
<dbReference type="CDD" id="cd13362">
    <property type="entry name" value="PH_PLC_gamma"/>
    <property type="match status" value="1"/>
</dbReference>
<dbReference type="InterPro" id="IPR001711">
    <property type="entry name" value="PLipase_C_Pinositol-sp_Y"/>
</dbReference>
<evidence type="ECO:0000256" key="7">
    <source>
        <dbReference type="ARBA" id="ARBA00022737"/>
    </source>
</evidence>
<evidence type="ECO:0000256" key="24">
    <source>
        <dbReference type="SAM" id="MobiDB-lite"/>
    </source>
</evidence>
<evidence type="ECO:0000313" key="32">
    <source>
        <dbReference type="RefSeq" id="XP_053746218.1"/>
    </source>
</evidence>
<feature type="region of interest" description="Disordered" evidence="24">
    <location>
        <begin position="522"/>
        <end position="546"/>
    </location>
</feature>
<feature type="domain" description="PH" evidence="27">
    <location>
        <begin position="27"/>
        <end position="142"/>
    </location>
</feature>
<evidence type="ECO:0000256" key="21">
    <source>
        <dbReference type="PIRSR" id="PIRSR000952-1"/>
    </source>
</evidence>
<dbReference type="PRINTS" id="PR00401">
    <property type="entry name" value="SH2DOMAIN"/>
</dbReference>
<evidence type="ECO:0000256" key="16">
    <source>
        <dbReference type="ARBA" id="ARBA00023273"/>
    </source>
</evidence>
<evidence type="ECO:0000256" key="15">
    <source>
        <dbReference type="ARBA" id="ARBA00023224"/>
    </source>
</evidence>
<evidence type="ECO:0000256" key="2">
    <source>
        <dbReference type="ARBA" id="ARBA00004466"/>
    </source>
</evidence>